<sequence>MPTDVAIYSQRFYFKHVHIHRDSAKKKEDRTHEEIVSANFGPDFHTSLLYGIVLEEDHGAASWPTPVPHRNKR</sequence>
<accession>A0ABR0SLE4</accession>
<gene>
    <name evidence="1" type="ORF">PT974_06421</name>
</gene>
<evidence type="ECO:0000313" key="2">
    <source>
        <dbReference type="Proteomes" id="UP001338125"/>
    </source>
</evidence>
<name>A0ABR0SLE4_9HYPO</name>
<keyword evidence="2" id="KW-1185">Reference proteome</keyword>
<dbReference type="Proteomes" id="UP001338125">
    <property type="component" value="Unassembled WGS sequence"/>
</dbReference>
<dbReference type="EMBL" id="JAVFKD010000012">
    <property type="protein sequence ID" value="KAK5992996.1"/>
    <property type="molecule type" value="Genomic_DNA"/>
</dbReference>
<reference evidence="1 2" key="1">
    <citation type="submission" date="2024-01" db="EMBL/GenBank/DDBJ databases">
        <title>Complete genome of Cladobotryum mycophilum ATHUM6906.</title>
        <authorList>
            <person name="Christinaki A.C."/>
            <person name="Myridakis A.I."/>
            <person name="Kouvelis V.N."/>
        </authorList>
    </citation>
    <scope>NUCLEOTIDE SEQUENCE [LARGE SCALE GENOMIC DNA]</scope>
    <source>
        <strain evidence="1 2">ATHUM6906</strain>
    </source>
</reference>
<protein>
    <submittedName>
        <fullName evidence="1">Uncharacterized protein</fullName>
    </submittedName>
</protein>
<evidence type="ECO:0000313" key="1">
    <source>
        <dbReference type="EMBL" id="KAK5992996.1"/>
    </source>
</evidence>
<comment type="caution">
    <text evidence="1">The sequence shown here is derived from an EMBL/GenBank/DDBJ whole genome shotgun (WGS) entry which is preliminary data.</text>
</comment>
<proteinExistence type="predicted"/>
<organism evidence="1 2">
    <name type="scientific">Cladobotryum mycophilum</name>
    <dbReference type="NCBI Taxonomy" id="491253"/>
    <lineage>
        <taxon>Eukaryota</taxon>
        <taxon>Fungi</taxon>
        <taxon>Dikarya</taxon>
        <taxon>Ascomycota</taxon>
        <taxon>Pezizomycotina</taxon>
        <taxon>Sordariomycetes</taxon>
        <taxon>Hypocreomycetidae</taxon>
        <taxon>Hypocreales</taxon>
        <taxon>Hypocreaceae</taxon>
        <taxon>Cladobotryum</taxon>
    </lineage>
</organism>